<gene>
    <name evidence="1" type="ORF">PLOB_00025099</name>
</gene>
<evidence type="ECO:0000313" key="1">
    <source>
        <dbReference type="EMBL" id="CAH3035308.1"/>
    </source>
</evidence>
<comment type="caution">
    <text evidence="1">The sequence shown here is derived from an EMBL/GenBank/DDBJ whole genome shotgun (WGS) entry which is preliminary data.</text>
</comment>
<keyword evidence="2" id="KW-1185">Reference proteome</keyword>
<evidence type="ECO:0000313" key="2">
    <source>
        <dbReference type="Proteomes" id="UP001159405"/>
    </source>
</evidence>
<organism evidence="1 2">
    <name type="scientific">Porites lobata</name>
    <dbReference type="NCBI Taxonomy" id="104759"/>
    <lineage>
        <taxon>Eukaryota</taxon>
        <taxon>Metazoa</taxon>
        <taxon>Cnidaria</taxon>
        <taxon>Anthozoa</taxon>
        <taxon>Hexacorallia</taxon>
        <taxon>Scleractinia</taxon>
        <taxon>Fungiina</taxon>
        <taxon>Poritidae</taxon>
        <taxon>Porites</taxon>
    </lineage>
</organism>
<dbReference type="Gene3D" id="3.30.460.90">
    <property type="match status" value="2"/>
</dbReference>
<sequence length="1359" mass="156689">TVLTKIYHDVLLDSTFAERMWLSTMDIDHPVKISIRFFKILNQIALQDPSADMRMDSSLYSVDENRMMWLEGLRRKMATVAASEDKERGIRLQGMLRPIKELQYYDMKVPEGERFVELGECLGHRPFLKSHVFQSVVLALYSLRCSEHPDIAEDNIWSKEDVPTVVANVMIIVKQFLDGSVDEATDEKRSRFWSFPQLSLESEGHCYNLHQPESLCFDVYRDASGQQEKSSHAGISDNVGYSFSVLPGVDRFFRFHRQRTDQRLCPLSLLAALENFLYLDDPYCSKLTMADNIRSWFLHLSPETRQRLLQNLLDHDHKWRVDYREGLAKKVESDMICMMDQLSELMEKEEPLFKGKMLQKMANIAASEDKEERAKRFVKGFLRPIKELQYYDMKVPEGERFVELGECLGHRPFLKSHVFQSLVLALYSLRCCEHPDIAEDKIWSKEDIPAVVANVMIIVKQFLDGSVDEATNEKRSRFWSFPQLSLESEGHFYNLHQPESLCFDFYRGETVKQHFARMWHVLQLFAVKQEADDNFCKPFVDASGQQEKSSHAGISDNVVGLPDEMDFAFQWDLSETRSKKLVGADFSFQGPKQYQRLNKKSSSDFLWVDRVFLTFSVISSVHPNNVFEGVQPTHIFGWFYRAVNDSLKKMPLLPNWKHGGLASPECTGTRKNGPALMMQFIYDMENGDKLNVNVDLVLAIDLREIYDGDLTELCVVHMGPTWQQELLKEKKFLDRVLVKVHDAVLLDSTFAERTWLSTMDFDHPVKTAVRLFKILNQMALQHPDPNMTVESALFTVNKSHMAAMKLMQRQIMASQMRNWFLHLSPREIDGLLQKLLDYDKKRRVNYEEGLASKVESDMILMMNQLGQLIEKEDSLFRGSMMQCGSSYNRTKIGQPDEMDFAFHWDLSETRSKNVVGVNFSFNGQKPFERLKRLNVLPETSKTGVLPVDSVDVSFSVKSADNSGTENAESTNAVVDRLLPRYIHERFEEAVNAALIKLPLLPDWEHGGFGNPDCTGTRKNGPAMMLQFNYNTGDGGKLKLTLDLVLAIDLREIYDGDLPELCIVDMGPSWQQELLKRKRLLDKVLTKIYDSIHLDTTFAERIWLSTMDNDHPVKITVRIFKILNQMALQLPDPDMIVDSVLFTVDKNHMLSMRGLRRKMAKYSANEDKEHGREQIRKKLRLHSVKQLQYYDMKVSDGERFMDVGESLGQRPYLKSHVFQSVVLALYALSCAQHPDVEEDKIWTRSDLPTIVANVMIVVQQFLDVAIDNDPDSRGYRYSLFPSIELESEGSLYRLRAPKSFCLDVYRGDTIKRHFGRMWHLFEQLTTREDKTELKEGGSPPAATAGKIVHLLPFTFLDNEG</sequence>
<dbReference type="EMBL" id="CALNXK010000003">
    <property type="protein sequence ID" value="CAH3035308.1"/>
    <property type="molecule type" value="Genomic_DNA"/>
</dbReference>
<reference evidence="1 2" key="1">
    <citation type="submission" date="2022-05" db="EMBL/GenBank/DDBJ databases">
        <authorList>
            <consortium name="Genoscope - CEA"/>
            <person name="William W."/>
        </authorList>
    </citation>
    <scope>NUCLEOTIDE SEQUENCE [LARGE SCALE GENOMIC DNA]</scope>
</reference>
<proteinExistence type="predicted"/>
<feature type="non-terminal residue" evidence="1">
    <location>
        <position position="1"/>
    </location>
</feature>
<name>A0ABN8MTB6_9CNID</name>
<protein>
    <submittedName>
        <fullName evidence="1">Uncharacterized protein</fullName>
    </submittedName>
</protein>
<dbReference type="Proteomes" id="UP001159405">
    <property type="component" value="Unassembled WGS sequence"/>
</dbReference>
<accession>A0ABN8MTB6</accession>